<organism evidence="5">
    <name type="scientific">Volvox carteri f. nagariensis</name>
    <dbReference type="NCBI Taxonomy" id="3068"/>
    <lineage>
        <taxon>Eukaryota</taxon>
        <taxon>Viridiplantae</taxon>
        <taxon>Chlorophyta</taxon>
        <taxon>core chlorophytes</taxon>
        <taxon>Chlorophyceae</taxon>
        <taxon>CS clade</taxon>
        <taxon>Chlamydomonadales</taxon>
        <taxon>Volvocaceae</taxon>
        <taxon>Volvox</taxon>
    </lineage>
</organism>
<dbReference type="Gene3D" id="3.80.10.10">
    <property type="entry name" value="Ribonuclease Inhibitor"/>
    <property type="match status" value="2"/>
</dbReference>
<proteinExistence type="predicted"/>
<feature type="compositionally biased region" description="Low complexity" evidence="2">
    <location>
        <begin position="527"/>
        <end position="538"/>
    </location>
</feature>
<dbReference type="KEGG" id="vcn:VOLCADRAFT_93200"/>
<evidence type="ECO:0008006" key="6">
    <source>
        <dbReference type="Google" id="ProtNLM"/>
    </source>
</evidence>
<reference evidence="4 5" key="1">
    <citation type="journal article" date="2010" name="Science">
        <title>Genomic analysis of organismal complexity in the multicellular green alga Volvox carteri.</title>
        <authorList>
            <person name="Prochnik S.E."/>
            <person name="Umen J."/>
            <person name="Nedelcu A.M."/>
            <person name="Hallmann A."/>
            <person name="Miller S.M."/>
            <person name="Nishii I."/>
            <person name="Ferris P."/>
            <person name="Kuo A."/>
            <person name="Mitros T."/>
            <person name="Fritz-Laylin L.K."/>
            <person name="Hellsten U."/>
            <person name="Chapman J."/>
            <person name="Simakov O."/>
            <person name="Rensing S.A."/>
            <person name="Terry A."/>
            <person name="Pangilinan J."/>
            <person name="Kapitonov V."/>
            <person name="Jurka J."/>
            <person name="Salamov A."/>
            <person name="Shapiro H."/>
            <person name="Schmutz J."/>
            <person name="Grimwood J."/>
            <person name="Lindquist E."/>
            <person name="Lucas S."/>
            <person name="Grigoriev I.V."/>
            <person name="Schmitt R."/>
            <person name="Kirk D."/>
            <person name="Rokhsar D.S."/>
        </authorList>
    </citation>
    <scope>NUCLEOTIDE SEQUENCE [LARGE SCALE GENOMIC DNA]</scope>
    <source>
        <strain evidence="5">f. Nagariensis / Eve</strain>
    </source>
</reference>
<dbReference type="Proteomes" id="UP000001058">
    <property type="component" value="Unassembled WGS sequence"/>
</dbReference>
<name>D8U1J8_VOLCA</name>
<feature type="region of interest" description="Disordered" evidence="2">
    <location>
        <begin position="527"/>
        <end position="556"/>
    </location>
</feature>
<feature type="compositionally biased region" description="Basic residues" evidence="2">
    <location>
        <begin position="1"/>
        <end position="10"/>
    </location>
</feature>
<dbReference type="PANTHER" id="PTHR47186:SF15">
    <property type="entry name" value="NB-ARC DOMAIN-CONTAINING PROTEIN"/>
    <property type="match status" value="1"/>
</dbReference>
<keyword evidence="3" id="KW-0472">Membrane</keyword>
<dbReference type="RefSeq" id="XP_002952577.1">
    <property type="nucleotide sequence ID" value="XM_002952531.1"/>
</dbReference>
<dbReference type="AlphaFoldDB" id="D8U1J8"/>
<dbReference type="GO" id="GO:0005930">
    <property type="term" value="C:axoneme"/>
    <property type="evidence" value="ECO:0007669"/>
    <property type="project" value="UniProtKB-SubCell"/>
</dbReference>
<evidence type="ECO:0000256" key="1">
    <source>
        <dbReference type="ARBA" id="ARBA00004430"/>
    </source>
</evidence>
<evidence type="ECO:0000313" key="4">
    <source>
        <dbReference type="EMBL" id="EFJ46424.1"/>
    </source>
</evidence>
<feature type="compositionally biased region" description="Gly residues" evidence="2">
    <location>
        <begin position="979"/>
        <end position="988"/>
    </location>
</feature>
<keyword evidence="5" id="KW-1185">Reference proteome</keyword>
<feature type="region of interest" description="Disordered" evidence="2">
    <location>
        <begin position="1"/>
        <end position="24"/>
    </location>
</feature>
<evidence type="ECO:0000313" key="5">
    <source>
        <dbReference type="Proteomes" id="UP000001058"/>
    </source>
</evidence>
<dbReference type="InterPro" id="IPR032675">
    <property type="entry name" value="LRR_dom_sf"/>
</dbReference>
<dbReference type="InParanoid" id="D8U1J8"/>
<keyword evidence="3" id="KW-0812">Transmembrane</keyword>
<feature type="region of interest" description="Disordered" evidence="2">
    <location>
        <begin position="974"/>
        <end position="997"/>
    </location>
</feature>
<feature type="compositionally biased region" description="Low complexity" evidence="2">
    <location>
        <begin position="11"/>
        <end position="24"/>
    </location>
</feature>
<dbReference type="SUPFAM" id="SSF52047">
    <property type="entry name" value="RNI-like"/>
    <property type="match status" value="1"/>
</dbReference>
<dbReference type="GeneID" id="9627540"/>
<keyword evidence="3" id="KW-1133">Transmembrane helix</keyword>
<dbReference type="PANTHER" id="PTHR47186">
    <property type="entry name" value="LEUCINE-RICH REPEAT-CONTAINING PROTEIN 57"/>
    <property type="match status" value="1"/>
</dbReference>
<evidence type="ECO:0000256" key="2">
    <source>
        <dbReference type="SAM" id="MobiDB-lite"/>
    </source>
</evidence>
<evidence type="ECO:0000256" key="3">
    <source>
        <dbReference type="SAM" id="Phobius"/>
    </source>
</evidence>
<accession>D8U1J8</accession>
<comment type="subcellular location">
    <subcellularLocation>
        <location evidence="1">Cytoplasm</location>
        <location evidence="1">Cytoskeleton</location>
        <location evidence="1">Cilium axoneme</location>
    </subcellularLocation>
</comment>
<dbReference type="OrthoDB" id="541129at2759"/>
<dbReference type="EMBL" id="GL378351">
    <property type="protein sequence ID" value="EFJ46424.1"/>
    <property type="molecule type" value="Genomic_DNA"/>
</dbReference>
<sequence length="1039" mass="110852">MVNTAKRSRRSSTTAVPATPASAAAGRSHTAIGIDEDSVTAGGVVVQVLAQHLGRHLLQNDLLACRLVCKDWCKTLSAERKTVDILQLRLDAAGNLPAFLSIPRIFPNANSLSFHVSERISPVALLAATAVLGNNAFYRRLKHLLLASTGPLGSRSSTWPFGMPYWPIQLEGMQGLKSLTFIGRAANTELLQTVAETCTRLTSLVMGLNPEDPLALPSPESCARLATRPMGVQAIAKLTSLRRLALVLEESPWDWDEDERGGGAQLTTLTALTGLTELRLGGAPVSGESARTFLRAAQQLRRLALMFDPFSGRLHERRELALWKMLHHVELQLQRRLLESDIPLLTLGLKNNLRSLHLRSCTVSSYSVTALSNLTALTELSFDAWQPIGLTVGAQEDDSSAAAAVRTALVELLAGPLGMQLEVLRMDLSDPSKDIYGDMARLAETWAQGSLRVLHLVNTDGYSLSFTGALASLAGLTRLRDLRVSVQGQACRDYSALKVAWLPPNLTCLELVGIHLPCGEEELLHAEQQSEQQQAAAEGHGGTWEEGQSCGSLQPERASEPAAAAGAGLDCRSLISGRVVNCGHARLRHLQRLSLHSCRYKCCSHLKEALGPALLPGLVSLELNDVSGLLEEHLTGLGTLTGLTNLSVCALSHPSISSSSMLHPLRHLAALDISSGQWWRMSRWHIASGLGEVLPLCELTKQLPTFLLPSTLHGFHGMYTMASSKSKPCPGVVGKRSSKQAISYGLGFLRRYMRSRKCVGLIKHSGVPGVPKFLEADGNTYARLSDRISVFGATSASTQPARARGADNVDPREHPAARLPANRLCLWKQSKQACLPSMSGIDGGFNGSPTPLMMVVGPLVSLICLCTVAAICLAIAHYKEKLAAKAKMAMVSMERMKSDSSHVDFPTHPTHPHGRVVSPLPAVAYVTSAASLAGRRKCITSSAAAAAVESSVRAGGRGSGSFCVGAGGGAGQLHHRANNGGGGGGGGSPLTTNPDQFEFSSSMFDTQDTMDSAMVQDILGSVDANRAMCAPVQMLTGTF</sequence>
<protein>
    <recommendedName>
        <fullName evidence="6">F-box domain-containing protein</fullName>
    </recommendedName>
</protein>
<feature type="transmembrane region" description="Helical" evidence="3">
    <location>
        <begin position="852"/>
        <end position="878"/>
    </location>
</feature>
<gene>
    <name evidence="4" type="ORF">VOLCADRAFT_93200</name>
</gene>